<dbReference type="SUPFAM" id="SSF52949">
    <property type="entry name" value="Macro domain-like"/>
    <property type="match status" value="1"/>
</dbReference>
<dbReference type="Gene3D" id="3.40.220.10">
    <property type="entry name" value="Leucine Aminopeptidase, subunit E, domain 1"/>
    <property type="match status" value="1"/>
</dbReference>
<dbReference type="NCBIfam" id="TIGR02452">
    <property type="entry name" value="TIGR02452 family protein"/>
    <property type="match status" value="1"/>
</dbReference>
<feature type="domain" description="Microbial-type PARG catalytic" evidence="1">
    <location>
        <begin position="7"/>
        <end position="154"/>
    </location>
</feature>
<comment type="caution">
    <text evidence="2">The sequence shown here is derived from an EMBL/GenBank/DDBJ whole genome shotgun (WGS) entry which is preliminary data.</text>
</comment>
<dbReference type="Pfam" id="PF10021">
    <property type="entry name" value="PARG_cat_microb"/>
    <property type="match status" value="1"/>
</dbReference>
<keyword evidence="3" id="KW-1185">Reference proteome</keyword>
<dbReference type="PANTHER" id="PTHR35596">
    <property type="entry name" value="DUF2263 DOMAIN-CONTAINING PROTEIN"/>
    <property type="match status" value="1"/>
</dbReference>
<organism evidence="2 3">
    <name type="scientific">Corallococcus llansteffanensis</name>
    <dbReference type="NCBI Taxonomy" id="2316731"/>
    <lineage>
        <taxon>Bacteria</taxon>
        <taxon>Pseudomonadati</taxon>
        <taxon>Myxococcota</taxon>
        <taxon>Myxococcia</taxon>
        <taxon>Myxococcales</taxon>
        <taxon>Cystobacterineae</taxon>
        <taxon>Myxococcaceae</taxon>
        <taxon>Corallococcus</taxon>
    </lineage>
</organism>
<evidence type="ECO:0000259" key="1">
    <source>
        <dbReference type="Pfam" id="PF10021"/>
    </source>
</evidence>
<proteinExistence type="predicted"/>
<name>A0A3A8PGF9_9BACT</name>
<evidence type="ECO:0000313" key="3">
    <source>
        <dbReference type="Proteomes" id="UP000272888"/>
    </source>
</evidence>
<dbReference type="AlphaFoldDB" id="A0A3A8PGF9"/>
<dbReference type="InterPro" id="IPR019261">
    <property type="entry name" value="PARG_cat_microbial"/>
</dbReference>
<protein>
    <submittedName>
        <fullName evidence="2">TIGR02452 family protein</fullName>
    </submittedName>
</protein>
<dbReference type="InterPro" id="IPR012664">
    <property type="entry name" value="CHP02452"/>
</dbReference>
<dbReference type="EMBL" id="RAWB01000254">
    <property type="protein sequence ID" value="RKH55426.1"/>
    <property type="molecule type" value="Genomic_DNA"/>
</dbReference>
<dbReference type="Proteomes" id="UP000272888">
    <property type="component" value="Unassembled WGS sequence"/>
</dbReference>
<dbReference type="RefSeq" id="WP_120645444.1">
    <property type="nucleotide sequence ID" value="NZ_RAWB01000254.1"/>
</dbReference>
<dbReference type="PANTHER" id="PTHR35596:SF1">
    <property type="entry name" value="MICROBIAL-TYPE PARG CATALYTIC DOMAIN-CONTAINING PROTEIN"/>
    <property type="match status" value="1"/>
</dbReference>
<sequence>MGLTQVADETLRIVEEGTYVALTGREVSVRDAVAHAVQGTVLVRPGDFERLTRPSPVSGFTVEVTAEKTGEAARRLVELEGEQRVLALNFASAVNPGGGFLTGAKAQEEDLARCSALYPCLLKWPEYYDVNRQARSPLYTDHLLYSPDVPFFRNERYDLLERPFPVSLITAPAPNAKLLPTKDPEVALKLREVLFDRALKVLQVAAHHGHRTLILGAWGCGAFRNNPHDAAEAFAHGLSTMAGAFRRVVFAVYERDGQGPNLRTFRQRFA</sequence>
<gene>
    <name evidence="2" type="ORF">D7V93_22960</name>
</gene>
<reference evidence="3" key="1">
    <citation type="submission" date="2018-09" db="EMBL/GenBank/DDBJ databases">
        <authorList>
            <person name="Livingstone P.G."/>
            <person name="Whitworth D.E."/>
        </authorList>
    </citation>
    <scope>NUCLEOTIDE SEQUENCE [LARGE SCALE GENOMIC DNA]</scope>
    <source>
        <strain evidence="3">CA051B</strain>
    </source>
</reference>
<evidence type="ECO:0000313" key="2">
    <source>
        <dbReference type="EMBL" id="RKH55426.1"/>
    </source>
</evidence>
<accession>A0A3A8PGF9</accession>
<dbReference type="PIRSF" id="PIRSF014899">
    <property type="entry name" value="UCP014899"/>
    <property type="match status" value="1"/>
</dbReference>
<dbReference type="InterPro" id="IPR043472">
    <property type="entry name" value="Macro_dom-like"/>
</dbReference>